<dbReference type="EC" id="2.7.1.21" evidence="2 10"/>
<dbReference type="GO" id="GO:0004797">
    <property type="term" value="F:thymidine kinase activity"/>
    <property type="evidence" value="ECO:0007669"/>
    <property type="project" value="UniProtKB-EC"/>
</dbReference>
<evidence type="ECO:0000256" key="5">
    <source>
        <dbReference type="ARBA" id="ARBA00022741"/>
    </source>
</evidence>
<proteinExistence type="inferred from homology"/>
<dbReference type="SUPFAM" id="SSF57716">
    <property type="entry name" value="Glucocorticoid receptor-like (DNA-binding domain)"/>
    <property type="match status" value="1"/>
</dbReference>
<keyword evidence="7 10" id="KW-0067">ATP-binding</keyword>
<dbReference type="GO" id="GO:0005829">
    <property type="term" value="C:cytosol"/>
    <property type="evidence" value="ECO:0007669"/>
    <property type="project" value="TreeGrafter"/>
</dbReference>
<dbReference type="SUPFAM" id="SSF52540">
    <property type="entry name" value="P-loop containing nucleoside triphosphate hydrolases"/>
    <property type="match status" value="1"/>
</dbReference>
<keyword evidence="3 10" id="KW-0237">DNA synthesis</keyword>
<feature type="binding site" evidence="9">
    <location>
        <position position="180"/>
    </location>
    <ligand>
        <name>substrate</name>
    </ligand>
</feature>
<dbReference type="NCBIfam" id="NF003300">
    <property type="entry name" value="PRK04296.1-5"/>
    <property type="match status" value="1"/>
</dbReference>
<evidence type="ECO:0000256" key="7">
    <source>
        <dbReference type="ARBA" id="ARBA00022840"/>
    </source>
</evidence>
<reference evidence="12" key="1">
    <citation type="submission" date="2020-12" db="EMBL/GenBank/DDBJ databases">
        <title>Clostridium thailandense sp. nov., a novel acetogenic bacterium isolated from peat land soil in Thailand.</title>
        <authorList>
            <person name="Chaikitkaew S."/>
            <person name="Birkeland N.K."/>
        </authorList>
    </citation>
    <scope>NUCLEOTIDE SEQUENCE</scope>
    <source>
        <strain evidence="12">DSM 17425</strain>
    </source>
</reference>
<comment type="caution">
    <text evidence="12">The sequence shown here is derived from an EMBL/GenBank/DDBJ whole genome shotgun (WGS) entry which is preliminary data.</text>
</comment>
<evidence type="ECO:0000256" key="4">
    <source>
        <dbReference type="ARBA" id="ARBA00022679"/>
    </source>
</evidence>
<keyword evidence="6 10" id="KW-0418">Kinase</keyword>
<accession>A0A934HZG1</accession>
<evidence type="ECO:0000313" key="12">
    <source>
        <dbReference type="EMBL" id="MBI6874044.1"/>
    </source>
</evidence>
<dbReference type="Gene3D" id="3.40.50.300">
    <property type="entry name" value="P-loop containing nucleotide triphosphate hydrolases"/>
    <property type="match status" value="1"/>
</dbReference>
<dbReference type="Proteomes" id="UP000622687">
    <property type="component" value="Unassembled WGS sequence"/>
</dbReference>
<evidence type="ECO:0000256" key="2">
    <source>
        <dbReference type="ARBA" id="ARBA00012118"/>
    </source>
</evidence>
<evidence type="ECO:0000256" key="11">
    <source>
        <dbReference type="RuleBase" id="RU004165"/>
    </source>
</evidence>
<comment type="catalytic activity">
    <reaction evidence="10">
        <text>thymidine + ATP = dTMP + ADP + H(+)</text>
        <dbReference type="Rhea" id="RHEA:19129"/>
        <dbReference type="ChEBI" id="CHEBI:15378"/>
        <dbReference type="ChEBI" id="CHEBI:17748"/>
        <dbReference type="ChEBI" id="CHEBI:30616"/>
        <dbReference type="ChEBI" id="CHEBI:63528"/>
        <dbReference type="ChEBI" id="CHEBI:456216"/>
        <dbReference type="EC" id="2.7.1.21"/>
    </reaction>
</comment>
<comment type="similarity">
    <text evidence="1 11">Belongs to the thymidine kinase family.</text>
</comment>
<dbReference type="InterPro" id="IPR027417">
    <property type="entry name" value="P-loop_NTPase"/>
</dbReference>
<dbReference type="PIRSF" id="PIRSF035805">
    <property type="entry name" value="TK_cell"/>
    <property type="match status" value="1"/>
</dbReference>
<keyword evidence="13" id="KW-1185">Reference proteome</keyword>
<sequence length="207" mass="24032">MSKLYFRYGAMNCGKSTNLLQVAYNYEERGMKVIIIKPKTDTKGGNKVLSRLGVTREVDILIDQSQNIYEETKSWIEKNGQIDCILADESQFFKEEQIDQLFKIAVIMDIPTICYGLRTDFQMNGFEGSQRLLLLAHSLEELKTICKCGKKALLNGRKVNGDFIFEGKQIAIDKEDDIEYESLCPKCYFEFRETYKVRKNREKDEVE</sequence>
<gene>
    <name evidence="12" type="ORF">I6U51_15270</name>
</gene>
<feature type="active site" description="Proton acceptor" evidence="8">
    <location>
        <position position="89"/>
    </location>
</feature>
<evidence type="ECO:0000256" key="10">
    <source>
        <dbReference type="RuleBase" id="RU000544"/>
    </source>
</evidence>
<dbReference type="GO" id="GO:0071897">
    <property type="term" value="P:DNA biosynthetic process"/>
    <property type="evidence" value="ECO:0007669"/>
    <property type="project" value="UniProtKB-KW"/>
</dbReference>
<evidence type="ECO:0000256" key="1">
    <source>
        <dbReference type="ARBA" id="ARBA00007587"/>
    </source>
</evidence>
<organism evidence="12 13">
    <name type="scientific">Clostridium aciditolerans</name>
    <dbReference type="NCBI Taxonomy" id="339861"/>
    <lineage>
        <taxon>Bacteria</taxon>
        <taxon>Bacillati</taxon>
        <taxon>Bacillota</taxon>
        <taxon>Clostridia</taxon>
        <taxon>Eubacteriales</taxon>
        <taxon>Clostridiaceae</taxon>
        <taxon>Clostridium</taxon>
    </lineage>
</organism>
<dbReference type="PANTHER" id="PTHR11441:SF0">
    <property type="entry name" value="THYMIDINE KINASE, CYTOSOLIC"/>
    <property type="match status" value="1"/>
</dbReference>
<dbReference type="GO" id="GO:0046104">
    <property type="term" value="P:thymidine metabolic process"/>
    <property type="evidence" value="ECO:0007669"/>
    <property type="project" value="TreeGrafter"/>
</dbReference>
<dbReference type="PANTHER" id="PTHR11441">
    <property type="entry name" value="THYMIDINE KINASE"/>
    <property type="match status" value="1"/>
</dbReference>
<dbReference type="InterPro" id="IPR001267">
    <property type="entry name" value="Thymidine_kinase"/>
</dbReference>
<name>A0A934HZG1_9CLOT</name>
<keyword evidence="5 10" id="KW-0547">Nucleotide-binding</keyword>
<evidence type="ECO:0000313" key="13">
    <source>
        <dbReference type="Proteomes" id="UP000622687"/>
    </source>
</evidence>
<protein>
    <recommendedName>
        <fullName evidence="2 10">Thymidine kinase</fullName>
        <ecNumber evidence="2 10">2.7.1.21</ecNumber>
    </recommendedName>
</protein>
<dbReference type="Pfam" id="PF00265">
    <property type="entry name" value="TK"/>
    <property type="match status" value="1"/>
</dbReference>
<dbReference type="AlphaFoldDB" id="A0A934HZG1"/>
<dbReference type="GO" id="GO:0005524">
    <property type="term" value="F:ATP binding"/>
    <property type="evidence" value="ECO:0007669"/>
    <property type="project" value="UniProtKB-KW"/>
</dbReference>
<dbReference type="RefSeq" id="WP_211143454.1">
    <property type="nucleotide sequence ID" value="NZ_JAEEGB010000017.1"/>
</dbReference>
<dbReference type="EMBL" id="JAEEGB010000017">
    <property type="protein sequence ID" value="MBI6874044.1"/>
    <property type="molecule type" value="Genomic_DNA"/>
</dbReference>
<evidence type="ECO:0000256" key="3">
    <source>
        <dbReference type="ARBA" id="ARBA00022634"/>
    </source>
</evidence>
<evidence type="ECO:0000256" key="6">
    <source>
        <dbReference type="ARBA" id="ARBA00022777"/>
    </source>
</evidence>
<evidence type="ECO:0000256" key="9">
    <source>
        <dbReference type="PIRSR" id="PIRSR035805-2"/>
    </source>
</evidence>
<keyword evidence="4 10" id="KW-0808">Transferase</keyword>
<evidence type="ECO:0000256" key="8">
    <source>
        <dbReference type="PIRSR" id="PIRSR035805-1"/>
    </source>
</evidence>